<comment type="caution">
    <text evidence="2">The sequence shown here is derived from an EMBL/GenBank/DDBJ whole genome shotgun (WGS) entry which is preliminary data.</text>
</comment>
<organism evidence="2 3">
    <name type="scientific">Molorchus minor</name>
    <dbReference type="NCBI Taxonomy" id="1323400"/>
    <lineage>
        <taxon>Eukaryota</taxon>
        <taxon>Metazoa</taxon>
        <taxon>Ecdysozoa</taxon>
        <taxon>Arthropoda</taxon>
        <taxon>Hexapoda</taxon>
        <taxon>Insecta</taxon>
        <taxon>Pterygota</taxon>
        <taxon>Neoptera</taxon>
        <taxon>Endopterygota</taxon>
        <taxon>Coleoptera</taxon>
        <taxon>Polyphaga</taxon>
        <taxon>Cucujiformia</taxon>
        <taxon>Chrysomeloidea</taxon>
        <taxon>Cerambycidae</taxon>
        <taxon>Lamiinae</taxon>
        <taxon>Monochamini</taxon>
        <taxon>Molorchus</taxon>
    </lineage>
</organism>
<dbReference type="PANTHER" id="PTHR21301:SF10">
    <property type="entry name" value="REVERSE TRANSCRIPTASE DOMAIN-CONTAINING PROTEIN"/>
    <property type="match status" value="1"/>
</dbReference>
<dbReference type="PANTHER" id="PTHR21301">
    <property type="entry name" value="REVERSE TRANSCRIPTASE"/>
    <property type="match status" value="1"/>
</dbReference>
<dbReference type="EMBL" id="JAPWTJ010003287">
    <property type="protein sequence ID" value="KAJ8959003.1"/>
    <property type="molecule type" value="Genomic_DNA"/>
</dbReference>
<accession>A0ABQ9IRY3</accession>
<sequence length="287" mass="32993">MSSQNRKLKTLTGNISKENGPQKLINIVENHSSQSFDKEELGLLNKGLKFALPSSEGVLDEIVASVESSIQYLPDSSKGFIREACRNQISTNIANNVTRKSKSTKNRKIIKRLREKDCFYLKADKDKEDYYERLQDGEILISFDVCSLFPSVPIPQTLDYLRNLLELNNFSQEVQYEGTAMGNSLSPFIASLFMSRFETDIKEEFKYFPRIWIRYVDDIFAVFDTKITSVDSFISKLKSRSTSVNFTYEIENNGQLPFLDVLVIKNNQNNLEFDIHSQAKLSIHSKY</sequence>
<feature type="domain" description="Reverse transcriptase" evidence="1">
    <location>
        <begin position="1"/>
        <end position="275"/>
    </location>
</feature>
<gene>
    <name evidence="2" type="ORF">NQ317_003253</name>
</gene>
<evidence type="ECO:0000313" key="2">
    <source>
        <dbReference type="EMBL" id="KAJ8959003.1"/>
    </source>
</evidence>
<dbReference type="Pfam" id="PF00078">
    <property type="entry name" value="RVT_1"/>
    <property type="match status" value="1"/>
</dbReference>
<dbReference type="InterPro" id="IPR000477">
    <property type="entry name" value="RT_dom"/>
</dbReference>
<dbReference type="Proteomes" id="UP001162164">
    <property type="component" value="Unassembled WGS sequence"/>
</dbReference>
<name>A0ABQ9IRY3_9CUCU</name>
<dbReference type="PROSITE" id="PS50878">
    <property type="entry name" value="RT_POL"/>
    <property type="match status" value="1"/>
</dbReference>
<protein>
    <recommendedName>
        <fullName evidence="1">Reverse transcriptase domain-containing protein</fullName>
    </recommendedName>
</protein>
<dbReference type="CDD" id="cd00304">
    <property type="entry name" value="RT_like"/>
    <property type="match status" value="1"/>
</dbReference>
<evidence type="ECO:0000313" key="3">
    <source>
        <dbReference type="Proteomes" id="UP001162164"/>
    </source>
</evidence>
<proteinExistence type="predicted"/>
<reference evidence="2" key="1">
    <citation type="journal article" date="2023" name="Insect Mol. Biol.">
        <title>Genome sequencing provides insights into the evolution of gene families encoding plant cell wall-degrading enzymes in longhorned beetles.</title>
        <authorList>
            <person name="Shin N.R."/>
            <person name="Okamura Y."/>
            <person name="Kirsch R."/>
            <person name="Pauchet Y."/>
        </authorList>
    </citation>
    <scope>NUCLEOTIDE SEQUENCE</scope>
    <source>
        <tissue evidence="2">Midgut</tissue>
    </source>
</reference>
<keyword evidence="3" id="KW-1185">Reference proteome</keyword>
<evidence type="ECO:0000259" key="1">
    <source>
        <dbReference type="PROSITE" id="PS50878"/>
    </source>
</evidence>